<dbReference type="PANTHER" id="PTHR43661">
    <property type="entry name" value="D-XYLONATE DEHYDRATASE"/>
    <property type="match status" value="1"/>
</dbReference>
<evidence type="ECO:0000256" key="5">
    <source>
        <dbReference type="ARBA" id="ARBA00023304"/>
    </source>
</evidence>
<keyword evidence="5" id="KW-0100">Branched-chain amino acid biosynthesis</keyword>
<reference evidence="9 10" key="1">
    <citation type="submission" date="2016-10" db="EMBL/GenBank/DDBJ databases">
        <authorList>
            <person name="de Groot N.N."/>
        </authorList>
    </citation>
    <scope>NUCLEOTIDE SEQUENCE [LARGE SCALE GENOMIC DNA]</scope>
    <source>
        <strain evidence="9 10">DSM 45317</strain>
    </source>
</reference>
<evidence type="ECO:0000256" key="1">
    <source>
        <dbReference type="ARBA" id="ARBA00006486"/>
    </source>
</evidence>
<proteinExistence type="inferred from homology"/>
<dbReference type="InterPro" id="IPR056740">
    <property type="entry name" value="ILV_EDD_C"/>
</dbReference>
<evidence type="ECO:0000313" key="9">
    <source>
        <dbReference type="EMBL" id="SFL44547.1"/>
    </source>
</evidence>
<dbReference type="GO" id="GO:0005829">
    <property type="term" value="C:cytosol"/>
    <property type="evidence" value="ECO:0007669"/>
    <property type="project" value="TreeGrafter"/>
</dbReference>
<dbReference type="PROSITE" id="PS00886">
    <property type="entry name" value="ILVD_EDD_1"/>
    <property type="match status" value="1"/>
</dbReference>
<dbReference type="EMBL" id="FOSW01000011">
    <property type="protein sequence ID" value="SFL44547.1"/>
    <property type="molecule type" value="Genomic_DNA"/>
</dbReference>
<dbReference type="SUPFAM" id="SSF143975">
    <property type="entry name" value="IlvD/EDD N-terminal domain-like"/>
    <property type="match status" value="1"/>
</dbReference>
<keyword evidence="4" id="KW-0456">Lyase</keyword>
<dbReference type="STRING" id="504800.SAMN04488085_11183"/>
<dbReference type="PANTHER" id="PTHR43661:SF3">
    <property type="entry name" value="D-XYLONATE DEHYDRATASE YAGF-RELATED"/>
    <property type="match status" value="1"/>
</dbReference>
<dbReference type="Pfam" id="PF24877">
    <property type="entry name" value="ILV_EDD_C"/>
    <property type="match status" value="1"/>
</dbReference>
<gene>
    <name evidence="9" type="ORF">SAMN04488085_11183</name>
</gene>
<dbReference type="InParanoid" id="A0A1I4HRV6"/>
<evidence type="ECO:0000256" key="4">
    <source>
        <dbReference type="ARBA" id="ARBA00023239"/>
    </source>
</evidence>
<feature type="domain" description="Dihydroxy-acid/6-phosphogluconate dehydratase N-terminal" evidence="7">
    <location>
        <begin position="43"/>
        <end position="358"/>
    </location>
</feature>
<evidence type="ECO:0000313" key="10">
    <source>
        <dbReference type="Proteomes" id="UP000199152"/>
    </source>
</evidence>
<dbReference type="GO" id="GO:0051537">
    <property type="term" value="F:2 iron, 2 sulfur cluster binding"/>
    <property type="evidence" value="ECO:0007669"/>
    <property type="project" value="UniProtKB-KW"/>
</dbReference>
<dbReference type="GO" id="GO:0009082">
    <property type="term" value="P:branched-chain amino acid biosynthetic process"/>
    <property type="evidence" value="ECO:0007669"/>
    <property type="project" value="UniProtKB-KW"/>
</dbReference>
<dbReference type="RefSeq" id="WP_218146312.1">
    <property type="nucleotide sequence ID" value="NZ_FOSW01000011.1"/>
</dbReference>
<dbReference type="InterPro" id="IPR020558">
    <property type="entry name" value="DiOHA_6PGluconate_deHydtase_CS"/>
</dbReference>
<evidence type="ECO:0000256" key="3">
    <source>
        <dbReference type="ARBA" id="ARBA00023014"/>
    </source>
</evidence>
<dbReference type="Proteomes" id="UP000199152">
    <property type="component" value="Unassembled WGS sequence"/>
</dbReference>
<dbReference type="SUPFAM" id="SSF52016">
    <property type="entry name" value="LeuD/IlvD-like"/>
    <property type="match status" value="1"/>
</dbReference>
<comment type="similarity">
    <text evidence="1">Belongs to the IlvD/Edd family.</text>
</comment>
<keyword evidence="2" id="KW-0001">2Fe-2S</keyword>
<dbReference type="GO" id="GO:0016836">
    <property type="term" value="F:hydro-lyase activity"/>
    <property type="evidence" value="ECO:0007669"/>
    <property type="project" value="TreeGrafter"/>
</dbReference>
<accession>A0A1I4HRV6</accession>
<dbReference type="InterPro" id="IPR042096">
    <property type="entry name" value="Dihydro-acid_dehy_C"/>
</dbReference>
<sequence length="579" mass="60060">MSAGPGGPAAPQLRSNLQVGSSRWAVRRAQWRALGISDEDMTKPKIAIVNSSSDLAICFSHLDGIVGPLKEAIRAAGGLPFEVRTAAPSDFITSAGRDGRYILPSRDLIVNDVEVAVEGAQLDGMVALASCDKTAPAHLMAAARLDIPTIVVGCGYQPSGQYRGEHVDIEEVFLAAGSVAAGRMSLETLCGMSDNAIRGPGVCAGLGTANTMHMACEALGMSLTGTTPVLANGPAMWDGVRRAGARIVELVTEGLRPREVMTEAAFRNAVTVMLATSASVNSVKHLQAVAHEAACPVDVPGLFAELADRVPLLCAVRPNGPAFIEDLERAGGTRAVMARLRDLLDLDVPTVDGGTLGDVLRDATVADEEVVRPVERPFGTRPTIVMVRGSLAPGGAVVKRPVDDRGARRFEGTALCYSSRDEALAGLARGEVTPGAVLVVRGLGVVGGPGMALGSAVVFALEGAGLGDSVAVVTDGQMSGLVNVGTVVGEVTPEAALGGPLALVEDGDRIVIDVDRRTVDLEVHDDVLATRRERLGTPDPGPDHGWLSAYRRLVSTVPEGAVLTTPAPGRPPTPEERTP</sequence>
<keyword evidence="5" id="KW-0028">Amino-acid biosynthesis</keyword>
<protein>
    <submittedName>
        <fullName evidence="9">Dihydroxyacid dehydratase</fullName>
    </submittedName>
</protein>
<evidence type="ECO:0000259" key="7">
    <source>
        <dbReference type="Pfam" id="PF00920"/>
    </source>
</evidence>
<feature type="region of interest" description="Disordered" evidence="6">
    <location>
        <begin position="558"/>
        <end position="579"/>
    </location>
</feature>
<keyword evidence="2" id="KW-0408">Iron</keyword>
<dbReference type="InterPro" id="IPR037237">
    <property type="entry name" value="IlvD/EDD_N"/>
</dbReference>
<evidence type="ECO:0000256" key="2">
    <source>
        <dbReference type="ARBA" id="ARBA00022714"/>
    </source>
</evidence>
<dbReference type="Pfam" id="PF00920">
    <property type="entry name" value="ILVD_EDD_N"/>
    <property type="match status" value="1"/>
</dbReference>
<dbReference type="InterPro" id="IPR000581">
    <property type="entry name" value="ILV_EDD_N"/>
</dbReference>
<feature type="domain" description="Dihydroxy-acid/6-phosphogluconate dehydratase C-terminal" evidence="8">
    <location>
        <begin position="369"/>
        <end position="561"/>
    </location>
</feature>
<keyword evidence="2" id="KW-0479">Metal-binding</keyword>
<name>A0A1I4HRV6_9ACTN</name>
<evidence type="ECO:0000256" key="6">
    <source>
        <dbReference type="SAM" id="MobiDB-lite"/>
    </source>
</evidence>
<dbReference type="AlphaFoldDB" id="A0A1I4HRV6"/>
<keyword evidence="10" id="KW-1185">Reference proteome</keyword>
<organism evidence="9 10">
    <name type="scientific">Geodermatophilus ruber</name>
    <dbReference type="NCBI Taxonomy" id="504800"/>
    <lineage>
        <taxon>Bacteria</taxon>
        <taxon>Bacillati</taxon>
        <taxon>Actinomycetota</taxon>
        <taxon>Actinomycetes</taxon>
        <taxon>Geodermatophilales</taxon>
        <taxon>Geodermatophilaceae</taxon>
        <taxon>Geodermatophilus</taxon>
    </lineage>
</organism>
<evidence type="ECO:0000259" key="8">
    <source>
        <dbReference type="Pfam" id="PF24877"/>
    </source>
</evidence>
<dbReference type="Gene3D" id="3.50.30.80">
    <property type="entry name" value="IlvD/EDD C-terminal domain-like"/>
    <property type="match status" value="1"/>
</dbReference>
<keyword evidence="3" id="KW-0411">Iron-sulfur</keyword>